<proteinExistence type="predicted"/>
<comment type="caution">
    <text evidence="1">The sequence shown here is derived from an EMBL/GenBank/DDBJ whole genome shotgun (WGS) entry which is preliminary data.</text>
</comment>
<evidence type="ECO:0000313" key="1">
    <source>
        <dbReference type="EMBL" id="TWU05935.1"/>
    </source>
</evidence>
<name>A0A5C6B0V5_9BACT</name>
<sequence>MPPLTNMAENDGRPKLTDNCSGKCDGCALRPFKLLFGHCPENDCGFTAIFVKSFHGKPPRGLFTATTVKYLLPASEKHGFSAIRL</sequence>
<gene>
    <name evidence="1" type="ORF">Pla52n_16510</name>
</gene>
<dbReference type="Proteomes" id="UP000320176">
    <property type="component" value="Unassembled WGS sequence"/>
</dbReference>
<keyword evidence="2" id="KW-1185">Reference proteome</keyword>
<dbReference type="AlphaFoldDB" id="A0A5C6B0V5"/>
<accession>A0A5C6B0V5</accession>
<dbReference type="EMBL" id="SJPN01000002">
    <property type="protein sequence ID" value="TWU05935.1"/>
    <property type="molecule type" value="Genomic_DNA"/>
</dbReference>
<evidence type="ECO:0000313" key="2">
    <source>
        <dbReference type="Proteomes" id="UP000320176"/>
    </source>
</evidence>
<organism evidence="1 2">
    <name type="scientific">Stieleria varia</name>
    <dbReference type="NCBI Taxonomy" id="2528005"/>
    <lineage>
        <taxon>Bacteria</taxon>
        <taxon>Pseudomonadati</taxon>
        <taxon>Planctomycetota</taxon>
        <taxon>Planctomycetia</taxon>
        <taxon>Pirellulales</taxon>
        <taxon>Pirellulaceae</taxon>
        <taxon>Stieleria</taxon>
    </lineage>
</organism>
<protein>
    <submittedName>
        <fullName evidence="1">Uncharacterized protein</fullName>
    </submittedName>
</protein>
<reference evidence="1 2" key="1">
    <citation type="submission" date="2019-02" db="EMBL/GenBank/DDBJ databases">
        <title>Deep-cultivation of Planctomycetes and their phenomic and genomic characterization uncovers novel biology.</title>
        <authorList>
            <person name="Wiegand S."/>
            <person name="Jogler M."/>
            <person name="Boedeker C."/>
            <person name="Pinto D."/>
            <person name="Vollmers J."/>
            <person name="Rivas-Marin E."/>
            <person name="Kohn T."/>
            <person name="Peeters S.H."/>
            <person name="Heuer A."/>
            <person name="Rast P."/>
            <person name="Oberbeckmann S."/>
            <person name="Bunk B."/>
            <person name="Jeske O."/>
            <person name="Meyerdierks A."/>
            <person name="Storesund J.E."/>
            <person name="Kallscheuer N."/>
            <person name="Luecker S."/>
            <person name="Lage O.M."/>
            <person name="Pohl T."/>
            <person name="Merkel B.J."/>
            <person name="Hornburger P."/>
            <person name="Mueller R.-W."/>
            <person name="Bruemmer F."/>
            <person name="Labrenz M."/>
            <person name="Spormann A.M."/>
            <person name="Op Den Camp H."/>
            <person name="Overmann J."/>
            <person name="Amann R."/>
            <person name="Jetten M.S.M."/>
            <person name="Mascher T."/>
            <person name="Medema M.H."/>
            <person name="Devos D.P."/>
            <person name="Kaster A.-K."/>
            <person name="Ovreas L."/>
            <person name="Rohde M."/>
            <person name="Galperin M.Y."/>
            <person name="Jogler C."/>
        </authorList>
    </citation>
    <scope>NUCLEOTIDE SEQUENCE [LARGE SCALE GENOMIC DNA]</scope>
    <source>
        <strain evidence="1 2">Pla52n</strain>
    </source>
</reference>